<evidence type="ECO:0000313" key="4">
    <source>
        <dbReference type="Proteomes" id="UP000316714"/>
    </source>
</evidence>
<evidence type="ECO:0000259" key="2">
    <source>
        <dbReference type="Pfam" id="PF14067"/>
    </source>
</evidence>
<feature type="transmembrane region" description="Helical" evidence="1">
    <location>
        <begin position="26"/>
        <end position="49"/>
    </location>
</feature>
<dbReference type="EMBL" id="SIHJ01000007">
    <property type="protein sequence ID" value="TWT29597.1"/>
    <property type="molecule type" value="Genomic_DNA"/>
</dbReference>
<dbReference type="RefSeq" id="WP_146568953.1">
    <property type="nucleotide sequence ID" value="NZ_SIHJ01000007.1"/>
</dbReference>
<keyword evidence="1" id="KW-0812">Transmembrane</keyword>
<dbReference type="Pfam" id="PF14067">
    <property type="entry name" value="LssY_C"/>
    <property type="match status" value="1"/>
</dbReference>
<protein>
    <recommendedName>
        <fullName evidence="2">LssY-like C-terminal domain-containing protein</fullName>
    </recommendedName>
</protein>
<sequence>MSTDAERVDPAPAAPIERRPSRARLILKRVALGLMLYVAVAYLALPFAWEWYAHDHPRFDDSPRLTKTHDGHPGDPLNVALVGSREDIERVMAAAKWYAAAPLGFRSDLKIAADTVLKRAYDQAPVSRLYLFGRKEDLAYEQPVGKDPRQRNHVRLWKMDETTADGRQKWIGAASYDERVGLSRTTGQITHHIAPEVDQERDHLFADLEETGLLEDRQVVPGFHQTLEGRNGGGDPWRTDGALWVGVIKASRPQD</sequence>
<keyword evidence="1" id="KW-0472">Membrane</keyword>
<dbReference type="OrthoDB" id="3725455at2"/>
<evidence type="ECO:0000256" key="1">
    <source>
        <dbReference type="SAM" id="Phobius"/>
    </source>
</evidence>
<dbReference type="AlphaFoldDB" id="A0A5C5UVN4"/>
<keyword evidence="1" id="KW-1133">Transmembrane helix</keyword>
<dbReference type="InterPro" id="IPR025902">
    <property type="entry name" value="LssY-like-C_dom"/>
</dbReference>
<feature type="domain" description="LssY-like C-terminal" evidence="2">
    <location>
        <begin position="62"/>
        <end position="243"/>
    </location>
</feature>
<evidence type="ECO:0000313" key="3">
    <source>
        <dbReference type="EMBL" id="TWT29597.1"/>
    </source>
</evidence>
<reference evidence="3 4" key="1">
    <citation type="submission" date="2019-02" db="EMBL/GenBank/DDBJ databases">
        <title>Deep-cultivation of Planctomycetes and their phenomic and genomic characterization uncovers novel biology.</title>
        <authorList>
            <person name="Wiegand S."/>
            <person name="Jogler M."/>
            <person name="Boedeker C."/>
            <person name="Pinto D."/>
            <person name="Vollmers J."/>
            <person name="Rivas-Marin E."/>
            <person name="Kohn T."/>
            <person name="Peeters S.H."/>
            <person name="Heuer A."/>
            <person name="Rast P."/>
            <person name="Oberbeckmann S."/>
            <person name="Bunk B."/>
            <person name="Jeske O."/>
            <person name="Meyerdierks A."/>
            <person name="Storesund J.E."/>
            <person name="Kallscheuer N."/>
            <person name="Luecker S."/>
            <person name="Lage O.M."/>
            <person name="Pohl T."/>
            <person name="Merkel B.J."/>
            <person name="Hornburger P."/>
            <person name="Mueller R.-W."/>
            <person name="Bruemmer F."/>
            <person name="Labrenz M."/>
            <person name="Spormann A.M."/>
            <person name="Op Den Camp H."/>
            <person name="Overmann J."/>
            <person name="Amann R."/>
            <person name="Jetten M.S.M."/>
            <person name="Mascher T."/>
            <person name="Medema M.H."/>
            <person name="Devos D.P."/>
            <person name="Kaster A.-K."/>
            <person name="Ovreas L."/>
            <person name="Rohde M."/>
            <person name="Galperin M.Y."/>
            <person name="Jogler C."/>
        </authorList>
    </citation>
    <scope>NUCLEOTIDE SEQUENCE [LARGE SCALE GENOMIC DNA]</scope>
    <source>
        <strain evidence="3 4">KOR34</strain>
    </source>
</reference>
<keyword evidence="4" id="KW-1185">Reference proteome</keyword>
<gene>
    <name evidence="3" type="ORF">KOR34_51510</name>
</gene>
<name>A0A5C5UVN4_9BACT</name>
<proteinExistence type="predicted"/>
<accession>A0A5C5UVN4</accession>
<dbReference type="Proteomes" id="UP000316714">
    <property type="component" value="Unassembled WGS sequence"/>
</dbReference>
<organism evidence="3 4">
    <name type="scientific">Posidoniimonas corsicana</name>
    <dbReference type="NCBI Taxonomy" id="1938618"/>
    <lineage>
        <taxon>Bacteria</taxon>
        <taxon>Pseudomonadati</taxon>
        <taxon>Planctomycetota</taxon>
        <taxon>Planctomycetia</taxon>
        <taxon>Pirellulales</taxon>
        <taxon>Lacipirellulaceae</taxon>
        <taxon>Posidoniimonas</taxon>
    </lineage>
</organism>
<comment type="caution">
    <text evidence="3">The sequence shown here is derived from an EMBL/GenBank/DDBJ whole genome shotgun (WGS) entry which is preliminary data.</text>
</comment>